<evidence type="ECO:0000313" key="3">
    <source>
        <dbReference type="Proteomes" id="UP000232323"/>
    </source>
</evidence>
<keyword evidence="3" id="KW-1185">Reference proteome</keyword>
<evidence type="ECO:0008006" key="4">
    <source>
        <dbReference type="Google" id="ProtNLM"/>
    </source>
</evidence>
<dbReference type="Gene3D" id="3.40.50.12370">
    <property type="match status" value="1"/>
</dbReference>
<evidence type="ECO:0000256" key="1">
    <source>
        <dbReference type="SAM" id="MobiDB-lite"/>
    </source>
</evidence>
<feature type="region of interest" description="Disordered" evidence="1">
    <location>
        <begin position="92"/>
        <end position="112"/>
    </location>
</feature>
<protein>
    <recommendedName>
        <fullName evidence="4">UspA domain-containing protein</fullName>
    </recommendedName>
</protein>
<feature type="compositionally biased region" description="Polar residues" evidence="1">
    <location>
        <begin position="96"/>
        <end position="105"/>
    </location>
</feature>
<dbReference type="OrthoDB" id="541316at2759"/>
<comment type="caution">
    <text evidence="2">The sequence shown here is derived from an EMBL/GenBank/DDBJ whole genome shotgun (WGS) entry which is preliminary data.</text>
</comment>
<feature type="region of interest" description="Disordered" evidence="1">
    <location>
        <begin position="435"/>
        <end position="491"/>
    </location>
</feature>
<evidence type="ECO:0000313" key="2">
    <source>
        <dbReference type="EMBL" id="GAX76181.1"/>
    </source>
</evidence>
<feature type="compositionally biased region" description="Polar residues" evidence="1">
    <location>
        <begin position="475"/>
        <end position="485"/>
    </location>
</feature>
<name>A0A250WZC4_9CHLO</name>
<dbReference type="CDD" id="cd00293">
    <property type="entry name" value="USP-like"/>
    <property type="match status" value="1"/>
</dbReference>
<feature type="compositionally biased region" description="Low complexity" evidence="1">
    <location>
        <begin position="140"/>
        <end position="149"/>
    </location>
</feature>
<gene>
    <name evidence="2" type="ORF">CEUSTIGMA_g3625.t1</name>
</gene>
<feature type="region of interest" description="Disordered" evidence="1">
    <location>
        <begin position="299"/>
        <end position="370"/>
    </location>
</feature>
<sequence>MGSGISTDGALATPSWIDPDWEKIVNGDWRSARARELDKLGGPQRKAIPHGKSFAMRMEWLTAKVHDQGDQFEAALSKNPLAGRYEIIKQEKARRPTTQMSQVTAKSGPPGMHKFSVREWQNMKHTDLRALAMKQRQEKAGTAARGRTAPAMNRGQETPSWDTLHWVKDKDRQEDRAALRRKINDYYINMSMQEITKKKEEQKLERTKQLDAMKKVYKPQDSQRAKLQNLPSWRKHVFSAKKKAWKIVGALVRMQVLSHVKPSCLQRMDSFSFLIKNVLGSEMERFQDENVKYQCSENRFETGPQDPVTSSSATQAASSSPPVSRPLLAASAGSAPLQPSIHVGGAPSSQQPRASPASESSLMGGRLSSDDKLPIIMGAMGAQKSGTAGALHHRSLSSDLLESISASSSSAPGPASVTLRADVPSNNQDILASEVPVPAPPPTAQHGGTGRSAGSKYFRFRTPATGTKDVRTGRSRTSAPTQASPADSEVVTLREPALPPRAPGAVERHLGISTPAMSAHPKSQRSDVMTEQLTTHTEAASKSSIVSKTMDLGDMVALERRQALQHNLQCEAAALDKTAKLMSMFTKRCNAKWPESQKWDLPHVYNVTGFGMAAGGGQANMYRKSVVQMLKEGRYALQVLVGDDYIQMKELRGTPVSLWSSDPWSLISMVQPAKVSSLERVQGVPMGPRLLLSLVNSVEALAGAEAVKNLCVVLHCNEEQKETVVEDLKLRGCCGLSKSNVIVVVERRRPGYFFDQNLKQFVKKLGSSTHQAGNGYNMMQLAWPQGAFILSDEVVEVEAGGIELHPVSEATGGGLKPTDLSSNSRIPKSNREGSCQQLEATVLDYLLEKGAKWLLSRRLHDLSLFHPDSVIDVDSLAYSLFLHEQNGANMVVQVDTVTGIRNAVGIEGLVFTHKSKRSDSRSSGPLSVAEVKGTDLQTPKMMEISAELRSKSKGKLTGSTKRYTFDINLLKGLLVSPAVFRPALIFEQGLVRIKLDASDLSTSAASHCVAMSNRTPAKFFTGPDDAEAVIAAIHAQDSSPAFRKRLGEMAKLAFTAISGHTGSKQQLLGEQARPRTGASHMPAQHLMGSPFLGGTVVAGVAPSSSVASPSRRLPGIMAKNPDSIHISTNTNAVLAGQCLVLLISDNGSTQLAMQLVLSLVKPGKDVLHLVHIVQDHAQEAAGRDLCGRFEAQAKSTLVETRVEVLVKDSLSLVDQLEKHMDTVSADLVVIGSQGLSQISRSAPMGSMAVGLMRNLSRPILIVKSTSKNANIEWSKDKLKCMVQVDHTSRPMLKYVCSKLLNAVRYDKVYLARADARDKAQQETMTARRLLENFSDIAIGLHVEAIKRPLDGSFEEDGCRVADVDRVHIMALQAPISRVLPENIMKLIGKTKSAVLLFKSNEAY</sequence>
<reference evidence="2 3" key="1">
    <citation type="submission" date="2017-08" db="EMBL/GenBank/DDBJ databases">
        <title>Acidophilic green algal genome provides insights into adaptation to an acidic environment.</title>
        <authorList>
            <person name="Hirooka S."/>
            <person name="Hirose Y."/>
            <person name="Kanesaki Y."/>
            <person name="Higuchi S."/>
            <person name="Fujiwara T."/>
            <person name="Onuma R."/>
            <person name="Era A."/>
            <person name="Ohbayashi R."/>
            <person name="Uzuka A."/>
            <person name="Nozaki H."/>
            <person name="Yoshikawa H."/>
            <person name="Miyagishima S.Y."/>
        </authorList>
    </citation>
    <scope>NUCLEOTIDE SEQUENCE [LARGE SCALE GENOMIC DNA]</scope>
    <source>
        <strain evidence="2 3">NIES-2499</strain>
    </source>
</reference>
<feature type="compositionally biased region" description="Low complexity" evidence="1">
    <location>
        <begin position="307"/>
        <end position="361"/>
    </location>
</feature>
<proteinExistence type="predicted"/>
<dbReference type="Proteomes" id="UP000232323">
    <property type="component" value="Unassembled WGS sequence"/>
</dbReference>
<organism evidence="2 3">
    <name type="scientific">Chlamydomonas eustigma</name>
    <dbReference type="NCBI Taxonomy" id="1157962"/>
    <lineage>
        <taxon>Eukaryota</taxon>
        <taxon>Viridiplantae</taxon>
        <taxon>Chlorophyta</taxon>
        <taxon>core chlorophytes</taxon>
        <taxon>Chlorophyceae</taxon>
        <taxon>CS clade</taxon>
        <taxon>Chlamydomonadales</taxon>
        <taxon>Chlamydomonadaceae</taxon>
        <taxon>Chlamydomonas</taxon>
    </lineage>
</organism>
<feature type="region of interest" description="Disordered" evidence="1">
    <location>
        <begin position="139"/>
        <end position="158"/>
    </location>
</feature>
<dbReference type="SUPFAM" id="SSF52402">
    <property type="entry name" value="Adenine nucleotide alpha hydrolases-like"/>
    <property type="match status" value="1"/>
</dbReference>
<dbReference type="EMBL" id="BEGY01000016">
    <property type="protein sequence ID" value="GAX76181.1"/>
    <property type="molecule type" value="Genomic_DNA"/>
</dbReference>
<accession>A0A250WZC4</accession>